<dbReference type="EMBL" id="JAZDQJ010000001">
    <property type="protein sequence ID" value="MEE1931723.1"/>
    <property type="molecule type" value="Genomic_DNA"/>
</dbReference>
<evidence type="ECO:0000313" key="5">
    <source>
        <dbReference type="EMBL" id="MEE1931723.1"/>
    </source>
</evidence>
<dbReference type="SUPFAM" id="SSF140566">
    <property type="entry name" value="FlgN-like"/>
    <property type="match status" value="1"/>
</dbReference>
<keyword evidence="4" id="KW-0175">Coiled coil</keyword>
<name>A0ABU7HJN4_9PSED</name>
<organism evidence="5 6">
    <name type="scientific">Pseudomonas ulcerans</name>
    <dbReference type="NCBI Taxonomy" id="3115852"/>
    <lineage>
        <taxon>Bacteria</taxon>
        <taxon>Pseudomonadati</taxon>
        <taxon>Pseudomonadota</taxon>
        <taxon>Gammaproteobacteria</taxon>
        <taxon>Pseudomonadales</taxon>
        <taxon>Pseudomonadaceae</taxon>
        <taxon>Pseudomonas</taxon>
    </lineage>
</organism>
<dbReference type="RefSeq" id="WP_330072707.1">
    <property type="nucleotide sequence ID" value="NZ_JAZDQJ010000001.1"/>
</dbReference>
<proteinExistence type="inferred from homology"/>
<sequence length="142" mass="15949">MSLDRHLDLQHQVVEQLLQLLEQERLALAQARVDAERLRELVAGKQAALLRLEQLEAMRIGAQLKLGYGPGREGALRAARAADCLATWQRLRRSALRARALNRINGEAVSQRLKGNQQILDFLDRVTADRLYGPNGRPLPSL</sequence>
<comment type="function">
    <text evidence="1">Required for the efficient initiation of filament assembly.</text>
</comment>
<dbReference type="Proteomes" id="UP001335100">
    <property type="component" value="Unassembled WGS sequence"/>
</dbReference>
<evidence type="ECO:0000256" key="3">
    <source>
        <dbReference type="ARBA" id="ARBA00022795"/>
    </source>
</evidence>
<evidence type="ECO:0000256" key="4">
    <source>
        <dbReference type="SAM" id="Coils"/>
    </source>
</evidence>
<comment type="similarity">
    <text evidence="2">Belongs to the FlgN family.</text>
</comment>
<keyword evidence="6" id="KW-1185">Reference proteome</keyword>
<keyword evidence="5" id="KW-0966">Cell projection</keyword>
<gene>
    <name evidence="5" type="primary">flgN</name>
    <name evidence="5" type="ORF">V0R50_00710</name>
</gene>
<dbReference type="InterPro" id="IPR036679">
    <property type="entry name" value="FlgN-like_sf"/>
</dbReference>
<evidence type="ECO:0000256" key="2">
    <source>
        <dbReference type="ARBA" id="ARBA00007703"/>
    </source>
</evidence>
<protein>
    <submittedName>
        <fullName evidence="5">Flagellar export chaperone FlgN</fullName>
    </submittedName>
</protein>
<reference evidence="5 6" key="1">
    <citation type="submission" date="2024-01" db="EMBL/GenBank/DDBJ databases">
        <title>Unpublished Manusciprt.</title>
        <authorList>
            <person name="Duman M."/>
            <person name="Valdes E.G."/>
            <person name="Ajmi N."/>
            <person name="Altun S."/>
            <person name="Saticioglu I.B."/>
        </authorList>
    </citation>
    <scope>NUCLEOTIDE SEQUENCE [LARGE SCALE GENOMIC DNA]</scope>
    <source>
        <strain evidence="5 6">148P</strain>
    </source>
</reference>
<accession>A0ABU7HJN4</accession>
<keyword evidence="3" id="KW-1005">Bacterial flagellum biogenesis</keyword>
<comment type="caution">
    <text evidence="5">The sequence shown here is derived from an EMBL/GenBank/DDBJ whole genome shotgun (WGS) entry which is preliminary data.</text>
</comment>
<dbReference type="InterPro" id="IPR007809">
    <property type="entry name" value="FlgN-like"/>
</dbReference>
<feature type="coiled-coil region" evidence="4">
    <location>
        <begin position="14"/>
        <end position="55"/>
    </location>
</feature>
<keyword evidence="5" id="KW-0282">Flagellum</keyword>
<keyword evidence="5" id="KW-0969">Cilium</keyword>
<evidence type="ECO:0000313" key="6">
    <source>
        <dbReference type="Proteomes" id="UP001335100"/>
    </source>
</evidence>
<dbReference type="Gene3D" id="1.20.58.300">
    <property type="entry name" value="FlgN-like"/>
    <property type="match status" value="1"/>
</dbReference>
<dbReference type="Pfam" id="PF05130">
    <property type="entry name" value="FlgN"/>
    <property type="match status" value="1"/>
</dbReference>
<evidence type="ECO:0000256" key="1">
    <source>
        <dbReference type="ARBA" id="ARBA00002397"/>
    </source>
</evidence>